<reference evidence="7 8" key="1">
    <citation type="submission" date="2018-02" db="EMBL/GenBank/DDBJ databases">
        <title>The genomes of Aspergillus section Nigri reveals drivers in fungal speciation.</title>
        <authorList>
            <consortium name="DOE Joint Genome Institute"/>
            <person name="Vesth T.C."/>
            <person name="Nybo J."/>
            <person name="Theobald S."/>
            <person name="Brandl J."/>
            <person name="Frisvad J.C."/>
            <person name="Nielsen K.F."/>
            <person name="Lyhne E.K."/>
            <person name="Kogle M.E."/>
            <person name="Kuo A."/>
            <person name="Riley R."/>
            <person name="Clum A."/>
            <person name="Nolan M."/>
            <person name="Lipzen A."/>
            <person name="Salamov A."/>
            <person name="Henrissat B."/>
            <person name="Wiebenga A."/>
            <person name="De vries R.P."/>
            <person name="Grigoriev I.V."/>
            <person name="Mortensen U.H."/>
            <person name="Andersen M.R."/>
            <person name="Baker S.E."/>
        </authorList>
    </citation>
    <scope>NUCLEOTIDE SEQUENCE [LARGE SCALE GENOMIC DNA]</scope>
    <source>
        <strain evidence="7 8">CBS 115571</strain>
    </source>
</reference>
<feature type="transmembrane region" description="Helical" evidence="5">
    <location>
        <begin position="108"/>
        <end position="130"/>
    </location>
</feature>
<dbReference type="EMBL" id="KZ825235">
    <property type="protein sequence ID" value="PYI13661.1"/>
    <property type="molecule type" value="Genomic_DNA"/>
</dbReference>
<dbReference type="GO" id="GO:0016020">
    <property type="term" value="C:membrane"/>
    <property type="evidence" value="ECO:0007669"/>
    <property type="project" value="UniProtKB-SubCell"/>
</dbReference>
<proteinExistence type="predicted"/>
<dbReference type="Pfam" id="PF01284">
    <property type="entry name" value="MARVEL"/>
    <property type="match status" value="1"/>
</dbReference>
<comment type="subcellular location">
    <subcellularLocation>
        <location evidence="1">Membrane</location>
        <topology evidence="1">Multi-pass membrane protein</topology>
    </subcellularLocation>
</comment>
<feature type="transmembrane region" description="Helical" evidence="5">
    <location>
        <begin position="71"/>
        <end position="96"/>
    </location>
</feature>
<dbReference type="OMA" id="ITTIFWF"/>
<sequence length="156" mass="17277">MAANVPWILPVRAAQVIFAIIVLGLTAYYISWYSYSDTVNFMLFNGIWTAFVAAPYLAFAPMYFPRVAHILIMVAVEVVTMIFWFAGFIALGVYLPPSEFCHWSRCRALQAATVFGAFEWALFVATTVVATREAMRSRSNSASTKPGPYASGPVNV</sequence>
<evidence type="ECO:0000256" key="5">
    <source>
        <dbReference type="SAM" id="Phobius"/>
    </source>
</evidence>
<evidence type="ECO:0000256" key="3">
    <source>
        <dbReference type="ARBA" id="ARBA00022989"/>
    </source>
</evidence>
<dbReference type="InterPro" id="IPR008253">
    <property type="entry name" value="Marvel"/>
</dbReference>
<protein>
    <recommendedName>
        <fullName evidence="6">MARVEL domain-containing protein</fullName>
    </recommendedName>
</protein>
<dbReference type="Proteomes" id="UP000249829">
    <property type="component" value="Unassembled WGS sequence"/>
</dbReference>
<keyword evidence="4 5" id="KW-0472">Membrane</keyword>
<evidence type="ECO:0000256" key="1">
    <source>
        <dbReference type="ARBA" id="ARBA00004141"/>
    </source>
</evidence>
<accession>A0A2V5GSA3</accession>
<name>A0A2V5GSA3_ASPV1</name>
<feature type="domain" description="MARVEL" evidence="6">
    <location>
        <begin position="10"/>
        <end position="129"/>
    </location>
</feature>
<keyword evidence="2 5" id="KW-0812">Transmembrane</keyword>
<evidence type="ECO:0000259" key="6">
    <source>
        <dbReference type="Pfam" id="PF01284"/>
    </source>
</evidence>
<dbReference type="PANTHER" id="PTHR37451:SF1">
    <property type="entry name" value="MARVEL DOMAIN-CONTAINING PROTEIN"/>
    <property type="match status" value="1"/>
</dbReference>
<keyword evidence="8" id="KW-1185">Reference proteome</keyword>
<gene>
    <name evidence="7" type="ORF">BO99DRAFT_346892</name>
</gene>
<feature type="transmembrane region" description="Helical" evidence="5">
    <location>
        <begin position="7"/>
        <end position="30"/>
    </location>
</feature>
<organism evidence="7 8">
    <name type="scientific">Aspergillus violaceofuscus (strain CBS 115571)</name>
    <dbReference type="NCBI Taxonomy" id="1450538"/>
    <lineage>
        <taxon>Eukaryota</taxon>
        <taxon>Fungi</taxon>
        <taxon>Dikarya</taxon>
        <taxon>Ascomycota</taxon>
        <taxon>Pezizomycotina</taxon>
        <taxon>Eurotiomycetes</taxon>
        <taxon>Eurotiomycetidae</taxon>
        <taxon>Eurotiales</taxon>
        <taxon>Aspergillaceae</taxon>
        <taxon>Aspergillus</taxon>
    </lineage>
</organism>
<evidence type="ECO:0000313" key="8">
    <source>
        <dbReference type="Proteomes" id="UP000249829"/>
    </source>
</evidence>
<keyword evidence="3 5" id="KW-1133">Transmembrane helix</keyword>
<evidence type="ECO:0000313" key="7">
    <source>
        <dbReference type="EMBL" id="PYI13661.1"/>
    </source>
</evidence>
<feature type="transmembrane region" description="Helical" evidence="5">
    <location>
        <begin position="42"/>
        <end position="64"/>
    </location>
</feature>
<evidence type="ECO:0000256" key="2">
    <source>
        <dbReference type="ARBA" id="ARBA00022692"/>
    </source>
</evidence>
<evidence type="ECO:0000256" key="4">
    <source>
        <dbReference type="ARBA" id="ARBA00023136"/>
    </source>
</evidence>
<dbReference type="AlphaFoldDB" id="A0A2V5GSA3"/>
<dbReference type="PANTHER" id="PTHR37451">
    <property type="entry name" value="MARVEL DOMAIN"/>
    <property type="match status" value="1"/>
</dbReference>